<comment type="caution">
    <text evidence="1">The sequence shown here is derived from an EMBL/GenBank/DDBJ whole genome shotgun (WGS) entry which is preliminary data.</text>
</comment>
<reference evidence="1 2" key="1">
    <citation type="submission" date="2022-12" db="EMBL/GenBank/DDBJ databases">
        <title>Chromosome-scale assembly of the Ensete ventricosum genome.</title>
        <authorList>
            <person name="Dussert Y."/>
            <person name="Stocks J."/>
            <person name="Wendawek A."/>
            <person name="Woldeyes F."/>
            <person name="Nichols R.A."/>
            <person name="Borrell J.S."/>
        </authorList>
    </citation>
    <scope>NUCLEOTIDE SEQUENCE [LARGE SCALE GENOMIC DNA]</scope>
    <source>
        <strain evidence="2">cv. Maze</strain>
        <tissue evidence="1">Seeds</tissue>
    </source>
</reference>
<sequence>MAFSSKKDMYSAVLRSNPSNATAFLQQGTIFLSFLSFFSTRHGGWDFLSLSGSTLLLPLLEALLIAKELFLQKVEMRDGGKQESEGVKRLQVAMQVKVMRDGEGSE</sequence>
<accession>A0AAV8QTC7</accession>
<evidence type="ECO:0000313" key="1">
    <source>
        <dbReference type="EMBL" id="KAJ8479897.1"/>
    </source>
</evidence>
<dbReference type="Proteomes" id="UP001222027">
    <property type="component" value="Unassembled WGS sequence"/>
</dbReference>
<organism evidence="1 2">
    <name type="scientific">Ensete ventricosum</name>
    <name type="common">Abyssinian banana</name>
    <name type="synonym">Musa ensete</name>
    <dbReference type="NCBI Taxonomy" id="4639"/>
    <lineage>
        <taxon>Eukaryota</taxon>
        <taxon>Viridiplantae</taxon>
        <taxon>Streptophyta</taxon>
        <taxon>Embryophyta</taxon>
        <taxon>Tracheophyta</taxon>
        <taxon>Spermatophyta</taxon>
        <taxon>Magnoliopsida</taxon>
        <taxon>Liliopsida</taxon>
        <taxon>Zingiberales</taxon>
        <taxon>Musaceae</taxon>
        <taxon>Ensete</taxon>
    </lineage>
</organism>
<evidence type="ECO:0000313" key="2">
    <source>
        <dbReference type="Proteomes" id="UP001222027"/>
    </source>
</evidence>
<keyword evidence="2" id="KW-1185">Reference proteome</keyword>
<gene>
    <name evidence="1" type="ORF">OPV22_023624</name>
</gene>
<name>A0AAV8QTC7_ENSVE</name>
<protein>
    <submittedName>
        <fullName evidence="1">Uncharacterized protein</fullName>
    </submittedName>
</protein>
<dbReference type="EMBL" id="JAQQAF010000006">
    <property type="protein sequence ID" value="KAJ8479897.1"/>
    <property type="molecule type" value="Genomic_DNA"/>
</dbReference>
<dbReference type="AlphaFoldDB" id="A0AAV8QTC7"/>
<proteinExistence type="predicted"/>